<evidence type="ECO:0000256" key="1">
    <source>
        <dbReference type="SAM" id="Phobius"/>
    </source>
</evidence>
<evidence type="ECO:0000313" key="2">
    <source>
        <dbReference type="EMBL" id="RGL83074.1"/>
    </source>
</evidence>
<dbReference type="EMBL" id="QSSN01000025">
    <property type="protein sequence ID" value="RGL83074.1"/>
    <property type="molecule type" value="Genomic_DNA"/>
</dbReference>
<proteinExistence type="predicted"/>
<gene>
    <name evidence="2" type="ORF">DXC44_17135</name>
</gene>
<keyword evidence="1" id="KW-0812">Transmembrane</keyword>
<reference evidence="2 3" key="1">
    <citation type="submission" date="2018-08" db="EMBL/GenBank/DDBJ databases">
        <title>A genome reference for cultivated species of the human gut microbiota.</title>
        <authorList>
            <person name="Zou Y."/>
            <person name="Xue W."/>
            <person name="Luo G."/>
        </authorList>
    </citation>
    <scope>NUCLEOTIDE SEQUENCE [LARGE SCALE GENOMIC DNA]</scope>
    <source>
        <strain evidence="2 3">TF05-18</strain>
    </source>
</reference>
<protein>
    <submittedName>
        <fullName evidence="2">Uncharacterized protein</fullName>
    </submittedName>
</protein>
<comment type="caution">
    <text evidence="2">The sequence shown here is derived from an EMBL/GenBank/DDBJ whole genome shotgun (WGS) entry which is preliminary data.</text>
</comment>
<feature type="transmembrane region" description="Helical" evidence="1">
    <location>
        <begin position="28"/>
        <end position="46"/>
    </location>
</feature>
<dbReference type="Proteomes" id="UP000261278">
    <property type="component" value="Unassembled WGS sequence"/>
</dbReference>
<accession>A0A3E4SZH8</accession>
<keyword evidence="1" id="KW-1133">Transmembrane helix</keyword>
<name>A0A3E4SZH8_PHOVU</name>
<keyword evidence="1" id="KW-0472">Membrane</keyword>
<evidence type="ECO:0000313" key="3">
    <source>
        <dbReference type="Proteomes" id="UP000261278"/>
    </source>
</evidence>
<dbReference type="AlphaFoldDB" id="A0A3E4SZH8"/>
<feature type="transmembrane region" description="Helical" evidence="1">
    <location>
        <begin position="89"/>
        <end position="109"/>
    </location>
</feature>
<organism evidence="2 3">
    <name type="scientific">Phocaeicola vulgatus</name>
    <name type="common">Bacteroides vulgatus</name>
    <dbReference type="NCBI Taxonomy" id="821"/>
    <lineage>
        <taxon>Bacteria</taxon>
        <taxon>Pseudomonadati</taxon>
        <taxon>Bacteroidota</taxon>
        <taxon>Bacteroidia</taxon>
        <taxon>Bacteroidales</taxon>
        <taxon>Bacteroidaceae</taxon>
        <taxon>Phocaeicola</taxon>
    </lineage>
</organism>
<sequence length="128" mass="14667">MFFALVFTVTAVFEARMANRILHSWIQLLFSTIPQTVCIMMAALTFPQDKWRLGWLSTAGRKYATYIYIFHFIWADTKSLPSAIDNTPYMVWFTFSAALILSVIYVDVVKPLCSNIANRCIAVIQNSK</sequence>
<feature type="transmembrane region" description="Helical" evidence="1">
    <location>
        <begin position="53"/>
        <end position="74"/>
    </location>
</feature>